<accession>A0A147BC42</accession>
<dbReference type="EMBL" id="GEGO01007075">
    <property type="protein sequence ID" value="JAR88329.1"/>
    <property type="molecule type" value="Transcribed_RNA"/>
</dbReference>
<evidence type="ECO:0000313" key="2">
    <source>
        <dbReference type="EMBL" id="JAR88329.1"/>
    </source>
</evidence>
<dbReference type="PROSITE" id="PS51257">
    <property type="entry name" value="PROKAR_LIPOPROTEIN"/>
    <property type="match status" value="1"/>
</dbReference>
<feature type="chain" id="PRO_5007541985" evidence="1">
    <location>
        <begin position="21"/>
        <end position="103"/>
    </location>
</feature>
<keyword evidence="1" id="KW-0732">Signal</keyword>
<name>A0A147BC42_IXORI</name>
<organism evidence="2">
    <name type="scientific">Ixodes ricinus</name>
    <name type="common">Common tick</name>
    <name type="synonym">Acarus ricinus</name>
    <dbReference type="NCBI Taxonomy" id="34613"/>
    <lineage>
        <taxon>Eukaryota</taxon>
        <taxon>Metazoa</taxon>
        <taxon>Ecdysozoa</taxon>
        <taxon>Arthropoda</taxon>
        <taxon>Chelicerata</taxon>
        <taxon>Arachnida</taxon>
        <taxon>Acari</taxon>
        <taxon>Parasitiformes</taxon>
        <taxon>Ixodida</taxon>
        <taxon>Ixodoidea</taxon>
        <taxon>Ixodidae</taxon>
        <taxon>Ixodinae</taxon>
        <taxon>Ixodes</taxon>
    </lineage>
</organism>
<sequence length="103" mass="11876">MQRLGHVSLSFPLFFSLLSSCNEHTLSVFTCFSFLLHPLKTFAGRSFASQALHVSLTMQDPFTSAPALCLRPFLFIHLPIWIFQFWCFLLQWHETHVTSMVIA</sequence>
<protein>
    <submittedName>
        <fullName evidence="2">Putative secreted protein</fullName>
    </submittedName>
</protein>
<proteinExistence type="predicted"/>
<dbReference type="AlphaFoldDB" id="A0A147BC42"/>
<reference evidence="2" key="1">
    <citation type="journal article" date="2018" name="PLoS Negl. Trop. Dis.">
        <title>Sialome diversity of ticks revealed by RNAseq of single tick salivary glands.</title>
        <authorList>
            <person name="Perner J."/>
            <person name="Kropackova S."/>
            <person name="Kopacek P."/>
            <person name="Ribeiro J.M."/>
        </authorList>
    </citation>
    <scope>NUCLEOTIDE SEQUENCE</scope>
    <source>
        <strain evidence="2">Siblings of single egg batch collected in Ceske Budejovice</strain>
        <tissue evidence="2">Salivary glands</tissue>
    </source>
</reference>
<evidence type="ECO:0000256" key="1">
    <source>
        <dbReference type="SAM" id="SignalP"/>
    </source>
</evidence>
<feature type="signal peptide" evidence="1">
    <location>
        <begin position="1"/>
        <end position="20"/>
    </location>
</feature>